<dbReference type="InterPro" id="IPR050126">
    <property type="entry name" value="Ap4A_hydrolase"/>
</dbReference>
<dbReference type="SUPFAM" id="SSF56300">
    <property type="entry name" value="Metallo-dependent phosphatases"/>
    <property type="match status" value="1"/>
</dbReference>
<dbReference type="Gene3D" id="3.60.21.10">
    <property type="match status" value="1"/>
</dbReference>
<evidence type="ECO:0000313" key="2">
    <source>
        <dbReference type="EMBL" id="GLS00194.1"/>
    </source>
</evidence>
<feature type="domain" description="Serine/threonine specific protein phosphatases" evidence="1">
    <location>
        <begin position="19"/>
        <end position="24"/>
    </location>
</feature>
<dbReference type="PANTHER" id="PTHR42850:SF4">
    <property type="entry name" value="ZINC-DEPENDENT ENDOPOLYPHOSPHATASE"/>
    <property type="match status" value="1"/>
</dbReference>
<sequence length="222" mass="25165">MLQFLADLPVIQGVEWRFLKGNHEQAMLGFLDDPSTGPKWCEYGGDNALRSYGLRVPNLAHRTEAWARVAADLRHKLTAREMAFLEDLELSLTVGDYFFTHAGARPGVALDRQSAEDLMWIRQPFLNSRTGFERVVVHGHTPTPRVHADHRRIGMDTKAYHSGVLSAVRLERQDRRLLQTIGPRRTSEARYGSEEYLPTDDAGVVLHTERLESAHAEIEGVR</sequence>
<dbReference type="PANTHER" id="PTHR42850">
    <property type="entry name" value="METALLOPHOSPHOESTERASE"/>
    <property type="match status" value="1"/>
</dbReference>
<dbReference type="InterPro" id="IPR006186">
    <property type="entry name" value="Ser/Thr-sp_prot-phosphatase"/>
</dbReference>
<protein>
    <recommendedName>
        <fullName evidence="1">Serine/threonine specific protein phosphatases domain-containing protein</fullName>
    </recommendedName>
</protein>
<reference evidence="3" key="1">
    <citation type="journal article" date="2019" name="Int. J. Syst. Evol. Microbiol.">
        <title>The Global Catalogue of Microorganisms (GCM) 10K type strain sequencing project: providing services to taxonomists for standard genome sequencing and annotation.</title>
        <authorList>
            <consortium name="The Broad Institute Genomics Platform"/>
            <consortium name="The Broad Institute Genome Sequencing Center for Infectious Disease"/>
            <person name="Wu L."/>
            <person name="Ma J."/>
        </authorList>
    </citation>
    <scope>NUCLEOTIDE SEQUENCE [LARGE SCALE GENOMIC DNA]</scope>
    <source>
        <strain evidence="3">NBRC 110107</strain>
    </source>
</reference>
<dbReference type="InterPro" id="IPR029052">
    <property type="entry name" value="Metallo-depent_PP-like"/>
</dbReference>
<keyword evidence="3" id="KW-1185">Reference proteome</keyword>
<dbReference type="Proteomes" id="UP001156921">
    <property type="component" value="Unassembled WGS sequence"/>
</dbReference>
<dbReference type="EMBL" id="BSOY01000002">
    <property type="protein sequence ID" value="GLS00194.1"/>
    <property type="molecule type" value="Genomic_DNA"/>
</dbReference>
<comment type="caution">
    <text evidence="2">The sequence shown here is derived from an EMBL/GenBank/DDBJ whole genome shotgun (WGS) entry which is preliminary data.</text>
</comment>
<gene>
    <name evidence="2" type="ORF">GCM10007859_01980</name>
</gene>
<name>A0ABQ6BEY0_9CAUL</name>
<accession>A0ABQ6BEY0</accession>
<proteinExistence type="predicted"/>
<evidence type="ECO:0000313" key="3">
    <source>
        <dbReference type="Proteomes" id="UP001156921"/>
    </source>
</evidence>
<dbReference type="PROSITE" id="PS00125">
    <property type="entry name" value="SER_THR_PHOSPHATASE"/>
    <property type="match status" value="1"/>
</dbReference>
<organism evidence="2 3">
    <name type="scientific">Brevundimonas denitrificans</name>
    <dbReference type="NCBI Taxonomy" id="1443434"/>
    <lineage>
        <taxon>Bacteria</taxon>
        <taxon>Pseudomonadati</taxon>
        <taxon>Pseudomonadota</taxon>
        <taxon>Alphaproteobacteria</taxon>
        <taxon>Caulobacterales</taxon>
        <taxon>Caulobacteraceae</taxon>
        <taxon>Brevundimonas</taxon>
    </lineage>
</organism>
<evidence type="ECO:0000259" key="1">
    <source>
        <dbReference type="PROSITE" id="PS00125"/>
    </source>
</evidence>